<proteinExistence type="predicted"/>
<accession>A0A5C4IXQ5</accession>
<evidence type="ECO:0000259" key="4">
    <source>
        <dbReference type="Pfam" id="PF22039"/>
    </source>
</evidence>
<evidence type="ECO:0000313" key="5">
    <source>
        <dbReference type="EMBL" id="TMQ79383.1"/>
    </source>
</evidence>
<keyword evidence="6" id="KW-1185">Reference proteome</keyword>
<organism evidence="5 6">
    <name type="scientific">Actinomadura soli</name>
    <dbReference type="NCBI Taxonomy" id="2508997"/>
    <lineage>
        <taxon>Bacteria</taxon>
        <taxon>Bacillati</taxon>
        <taxon>Actinomycetota</taxon>
        <taxon>Actinomycetes</taxon>
        <taxon>Streptosporangiales</taxon>
        <taxon>Thermomonosporaceae</taxon>
        <taxon>Actinomadura</taxon>
    </lineage>
</organism>
<reference evidence="5 6" key="1">
    <citation type="submission" date="2019-05" db="EMBL/GenBank/DDBJ databases">
        <title>Draft genome sequence of Actinomadura sp. 14C53.</title>
        <authorList>
            <person name="Saricaoglu S."/>
            <person name="Isik K."/>
        </authorList>
    </citation>
    <scope>NUCLEOTIDE SEQUENCE [LARGE SCALE GENOMIC DNA]</scope>
    <source>
        <strain evidence="5 6">14C53</strain>
    </source>
</reference>
<keyword evidence="3" id="KW-0862">Zinc</keyword>
<dbReference type="InterPro" id="IPR011059">
    <property type="entry name" value="Metal-dep_hydrolase_composite"/>
</dbReference>
<dbReference type="GO" id="GO:0016810">
    <property type="term" value="F:hydrolase activity, acting on carbon-nitrogen (but not peptide) bonds"/>
    <property type="evidence" value="ECO:0007669"/>
    <property type="project" value="InterPro"/>
</dbReference>
<keyword evidence="1" id="KW-0479">Metal-binding</keyword>
<keyword evidence="2" id="KW-0378">Hydrolase</keyword>
<name>A0A5C4IXQ5_9ACTN</name>
<protein>
    <recommendedName>
        <fullName evidence="4">Aminodeoxyfutalosine deaminase/Imidazolonepropionase-like composite domain-containing protein</fullName>
    </recommendedName>
</protein>
<sequence>MSPHAARPADAVEASRTRIFSARRIITMNGGEPEAVAVLGERVVAVGARRDLRDRFPGAEDVDLGDGVMLP</sequence>
<dbReference type="InterPro" id="IPR054418">
    <property type="entry name" value="MQNX/HUTI_composite_N"/>
</dbReference>
<evidence type="ECO:0000256" key="2">
    <source>
        <dbReference type="ARBA" id="ARBA00022801"/>
    </source>
</evidence>
<evidence type="ECO:0000256" key="1">
    <source>
        <dbReference type="ARBA" id="ARBA00022723"/>
    </source>
</evidence>
<comment type="caution">
    <text evidence="5">The sequence shown here is derived from an EMBL/GenBank/DDBJ whole genome shotgun (WGS) entry which is preliminary data.</text>
</comment>
<dbReference type="GO" id="GO:0046872">
    <property type="term" value="F:metal ion binding"/>
    <property type="evidence" value="ECO:0007669"/>
    <property type="project" value="UniProtKB-KW"/>
</dbReference>
<feature type="non-terminal residue" evidence="5">
    <location>
        <position position="71"/>
    </location>
</feature>
<evidence type="ECO:0000313" key="6">
    <source>
        <dbReference type="Proteomes" id="UP000309174"/>
    </source>
</evidence>
<dbReference type="EMBL" id="VCKW01000601">
    <property type="protein sequence ID" value="TMQ79383.1"/>
    <property type="molecule type" value="Genomic_DNA"/>
</dbReference>
<dbReference type="Pfam" id="PF22039">
    <property type="entry name" value="HUTI_composite_bact"/>
    <property type="match status" value="1"/>
</dbReference>
<dbReference type="AlphaFoldDB" id="A0A5C4IXQ5"/>
<dbReference type="Proteomes" id="UP000309174">
    <property type="component" value="Unassembled WGS sequence"/>
</dbReference>
<dbReference type="RefSeq" id="WP_205718196.1">
    <property type="nucleotide sequence ID" value="NZ_VCKW01000601.1"/>
</dbReference>
<gene>
    <name evidence="5" type="ORF">ETD83_42090</name>
</gene>
<feature type="domain" description="Aminodeoxyfutalosine deaminase/Imidazolonepropionase-like composite" evidence="4">
    <location>
        <begin position="35"/>
        <end position="59"/>
    </location>
</feature>
<dbReference type="SUPFAM" id="SSF51338">
    <property type="entry name" value="Composite domain of metallo-dependent hydrolases"/>
    <property type="match status" value="1"/>
</dbReference>
<dbReference type="Gene3D" id="2.30.40.10">
    <property type="entry name" value="Urease, subunit C, domain 1"/>
    <property type="match status" value="1"/>
</dbReference>
<evidence type="ECO:0000256" key="3">
    <source>
        <dbReference type="ARBA" id="ARBA00022833"/>
    </source>
</evidence>